<comment type="caution">
    <text evidence="1">The sequence shown here is derived from an EMBL/GenBank/DDBJ whole genome shotgun (WGS) entry which is preliminary data.</text>
</comment>
<evidence type="ECO:0000313" key="1">
    <source>
        <dbReference type="EMBL" id="TWU65191.1"/>
    </source>
</evidence>
<dbReference type="Proteomes" id="UP000316476">
    <property type="component" value="Unassembled WGS sequence"/>
</dbReference>
<accession>A0A5C6FS85</accession>
<sequence precursor="true">MSGFESEELFYLAEGFVDAIDHDMDGCIHRDWGVYG</sequence>
<dbReference type="AlphaFoldDB" id="A0A5C6FS85"/>
<gene>
    <name evidence="1" type="ORF">V7x_07370</name>
</gene>
<proteinExistence type="predicted"/>
<organism evidence="1 2">
    <name type="scientific">Crateriforma conspicua</name>
    <dbReference type="NCBI Taxonomy" id="2527996"/>
    <lineage>
        <taxon>Bacteria</taxon>
        <taxon>Pseudomonadati</taxon>
        <taxon>Planctomycetota</taxon>
        <taxon>Planctomycetia</taxon>
        <taxon>Planctomycetales</taxon>
        <taxon>Planctomycetaceae</taxon>
        <taxon>Crateriforma</taxon>
    </lineage>
</organism>
<protein>
    <submittedName>
        <fullName evidence="1">Uncharacterized protein</fullName>
    </submittedName>
</protein>
<reference evidence="1 2" key="1">
    <citation type="submission" date="2019-02" db="EMBL/GenBank/DDBJ databases">
        <title>Deep-cultivation of Planctomycetes and their phenomic and genomic characterization uncovers novel biology.</title>
        <authorList>
            <person name="Wiegand S."/>
            <person name="Jogler M."/>
            <person name="Boedeker C."/>
            <person name="Pinto D."/>
            <person name="Vollmers J."/>
            <person name="Rivas-Marin E."/>
            <person name="Kohn T."/>
            <person name="Peeters S.H."/>
            <person name="Heuer A."/>
            <person name="Rast P."/>
            <person name="Oberbeckmann S."/>
            <person name="Bunk B."/>
            <person name="Jeske O."/>
            <person name="Meyerdierks A."/>
            <person name="Storesund J.E."/>
            <person name="Kallscheuer N."/>
            <person name="Luecker S."/>
            <person name="Lage O.M."/>
            <person name="Pohl T."/>
            <person name="Merkel B.J."/>
            <person name="Hornburger P."/>
            <person name="Mueller R.-W."/>
            <person name="Bruemmer F."/>
            <person name="Labrenz M."/>
            <person name="Spormann A.M."/>
            <person name="Op Den Camp H."/>
            <person name="Overmann J."/>
            <person name="Amann R."/>
            <person name="Jetten M.S.M."/>
            <person name="Mascher T."/>
            <person name="Medema M.H."/>
            <person name="Devos D.P."/>
            <person name="Kaster A.-K."/>
            <person name="Ovreas L."/>
            <person name="Rohde M."/>
            <person name="Galperin M.Y."/>
            <person name="Jogler C."/>
        </authorList>
    </citation>
    <scope>NUCLEOTIDE SEQUENCE [LARGE SCALE GENOMIC DNA]</scope>
    <source>
        <strain evidence="1 2">V7</strain>
    </source>
</reference>
<evidence type="ECO:0000313" key="2">
    <source>
        <dbReference type="Proteomes" id="UP000316476"/>
    </source>
</evidence>
<name>A0A5C6FS85_9PLAN</name>
<dbReference type="EMBL" id="SJPZ01000001">
    <property type="protein sequence ID" value="TWU65191.1"/>
    <property type="molecule type" value="Genomic_DNA"/>
</dbReference>